<reference evidence="2" key="1">
    <citation type="journal article" date="2013" name="Environ. Microbiol.">
        <title>Microbiota from the distal guts of lean and obese adolescents exhibit partial functional redundancy besides clear differences in community structure.</title>
        <authorList>
            <person name="Ferrer M."/>
            <person name="Ruiz A."/>
            <person name="Lanza F."/>
            <person name="Haange S.B."/>
            <person name="Oberbach A."/>
            <person name="Till H."/>
            <person name="Bargiela R."/>
            <person name="Campoy C."/>
            <person name="Segura M.T."/>
            <person name="Richter M."/>
            <person name="von Bergen M."/>
            <person name="Seifert J."/>
            <person name="Suarez A."/>
        </authorList>
    </citation>
    <scope>NUCLEOTIDE SEQUENCE</scope>
</reference>
<feature type="transmembrane region" description="Helical" evidence="1">
    <location>
        <begin position="12"/>
        <end position="30"/>
    </location>
</feature>
<protein>
    <submittedName>
        <fullName evidence="2">Uncharacterized protein</fullName>
    </submittedName>
</protein>
<name>K1UJN6_9ZZZZ</name>
<proteinExistence type="predicted"/>
<keyword evidence="1" id="KW-0812">Transmembrane</keyword>
<comment type="caution">
    <text evidence="2">The sequence shown here is derived from an EMBL/GenBank/DDBJ whole genome shotgun (WGS) entry which is preliminary data.</text>
</comment>
<keyword evidence="1" id="KW-0472">Membrane</keyword>
<evidence type="ECO:0000313" key="2">
    <source>
        <dbReference type="EMBL" id="EKC71701.1"/>
    </source>
</evidence>
<dbReference type="AlphaFoldDB" id="K1UJN6"/>
<keyword evidence="1" id="KW-1133">Transmembrane helix</keyword>
<dbReference type="EMBL" id="AJWY01004680">
    <property type="protein sequence ID" value="EKC71701.1"/>
    <property type="molecule type" value="Genomic_DNA"/>
</dbReference>
<sequence>MDTKKEHGKIDWMITLVPLAIVIALCVLFFF</sequence>
<evidence type="ECO:0000256" key="1">
    <source>
        <dbReference type="SAM" id="Phobius"/>
    </source>
</evidence>
<organism evidence="2">
    <name type="scientific">human gut metagenome</name>
    <dbReference type="NCBI Taxonomy" id="408170"/>
    <lineage>
        <taxon>unclassified sequences</taxon>
        <taxon>metagenomes</taxon>
        <taxon>organismal metagenomes</taxon>
    </lineage>
</organism>
<accession>K1UJN6</accession>
<feature type="non-terminal residue" evidence="2">
    <location>
        <position position="31"/>
    </location>
</feature>
<gene>
    <name evidence="2" type="ORF">LEA_07122</name>
</gene>